<evidence type="ECO:0000313" key="1">
    <source>
        <dbReference type="EMBL" id="CAJ0919945.1"/>
    </source>
</evidence>
<protein>
    <submittedName>
        <fullName evidence="1">Uncharacterized protein</fullName>
    </submittedName>
</protein>
<dbReference type="EMBL" id="CAUEEQ010001488">
    <property type="protein sequence ID" value="CAJ0919945.1"/>
    <property type="molecule type" value="Genomic_DNA"/>
</dbReference>
<dbReference type="Proteomes" id="UP001176940">
    <property type="component" value="Unassembled WGS sequence"/>
</dbReference>
<evidence type="ECO:0000313" key="2">
    <source>
        <dbReference type="Proteomes" id="UP001176940"/>
    </source>
</evidence>
<name>A0ABN9KUA6_9NEOB</name>
<dbReference type="PANTHER" id="PTHR47306:SF2">
    <property type="entry name" value="CORE-BINDING (CB) DOMAIN-CONTAINING PROTEIN"/>
    <property type="match status" value="1"/>
</dbReference>
<reference evidence="1" key="1">
    <citation type="submission" date="2023-07" db="EMBL/GenBank/DDBJ databases">
        <authorList>
            <person name="Stuckert A."/>
        </authorList>
    </citation>
    <scope>NUCLEOTIDE SEQUENCE</scope>
</reference>
<keyword evidence="2" id="KW-1185">Reference proteome</keyword>
<accession>A0ABN9KUA6</accession>
<dbReference type="PANTHER" id="PTHR47306">
    <property type="entry name" value="SI:CH211-178J18.4-RELATED"/>
    <property type="match status" value="1"/>
</dbReference>
<gene>
    <name evidence="1" type="ORF">RIMI_LOCUS1155542</name>
</gene>
<sequence>MTVSEWTERMRHSYKNEQRIIVGVKSHKTAAQQVACFVITEEEEMWFDVYFTKVRPALATQDSPDTFFISTTGRRIYNVSNDIGRYQKK</sequence>
<organism evidence="1 2">
    <name type="scientific">Ranitomeya imitator</name>
    <name type="common">mimic poison frog</name>
    <dbReference type="NCBI Taxonomy" id="111125"/>
    <lineage>
        <taxon>Eukaryota</taxon>
        <taxon>Metazoa</taxon>
        <taxon>Chordata</taxon>
        <taxon>Craniata</taxon>
        <taxon>Vertebrata</taxon>
        <taxon>Euteleostomi</taxon>
        <taxon>Amphibia</taxon>
        <taxon>Batrachia</taxon>
        <taxon>Anura</taxon>
        <taxon>Neobatrachia</taxon>
        <taxon>Hyloidea</taxon>
        <taxon>Dendrobatidae</taxon>
        <taxon>Dendrobatinae</taxon>
        <taxon>Ranitomeya</taxon>
    </lineage>
</organism>
<comment type="caution">
    <text evidence="1">The sequence shown here is derived from an EMBL/GenBank/DDBJ whole genome shotgun (WGS) entry which is preliminary data.</text>
</comment>
<proteinExistence type="predicted"/>